<evidence type="ECO:0000313" key="3">
    <source>
        <dbReference type="Proteomes" id="UP000247903"/>
    </source>
</evidence>
<dbReference type="OrthoDB" id="9812621at2"/>
<gene>
    <name evidence="2" type="ORF">DMB65_18460</name>
</gene>
<accession>A0A2V4BJZ9</accession>
<dbReference type="InterPro" id="IPR036365">
    <property type="entry name" value="PGBD-like_sf"/>
</dbReference>
<dbReference type="AlphaFoldDB" id="A0A2V4BJZ9"/>
<dbReference type="Proteomes" id="UP000247903">
    <property type="component" value="Unassembled WGS sequence"/>
</dbReference>
<sequence>MQKTFYQKELLIKAPQQRKGVNNNKKDIEKIQSWLNLFAMQNPGSGTATGIDGDFGPATEKAVLNFQKFNGLPQTGSVDQKVFDILVSPLKKAFEDPVSGNNLRELILNTAKNHLKNHPFELVINNQSNTGPWVRSYMDGNEGTDWFWCMGFVQAIIDQAASIQGKNFKTLMPLTYSCDTVGTIGIQKKILTRFQVARTNPALIKPGDIFLIQKTTNDWFHTGIVSAVHGDILETFEGNTNSDGSHNGNAVMNRIRNFKQSKIDFFSIESLVA</sequence>
<dbReference type="RefSeq" id="WP_110308107.1">
    <property type="nucleotide sequence ID" value="NZ_QJHK01000020.1"/>
</dbReference>
<dbReference type="InterPro" id="IPR036366">
    <property type="entry name" value="PGBDSf"/>
</dbReference>
<dbReference type="SUPFAM" id="SSF47090">
    <property type="entry name" value="PGBD-like"/>
    <property type="match status" value="1"/>
</dbReference>
<dbReference type="EMBL" id="QJHK01000020">
    <property type="protein sequence ID" value="PXY39336.1"/>
    <property type="molecule type" value="Genomic_DNA"/>
</dbReference>
<dbReference type="InterPro" id="IPR002477">
    <property type="entry name" value="Peptidoglycan-bd-like"/>
</dbReference>
<comment type="caution">
    <text evidence="2">The sequence shown here is derived from an EMBL/GenBank/DDBJ whole genome shotgun (WGS) entry which is preliminary data.</text>
</comment>
<feature type="domain" description="Peptidoglycan binding-like" evidence="1">
    <location>
        <begin position="26"/>
        <end position="86"/>
    </location>
</feature>
<protein>
    <submittedName>
        <fullName evidence="2">Peptidoglycan-binding protein</fullName>
    </submittedName>
</protein>
<reference evidence="2 3" key="1">
    <citation type="submission" date="2018-05" db="EMBL/GenBank/DDBJ databases">
        <title>Flavobacterium sp. strain IMCC34759, incomplete genome.</title>
        <authorList>
            <person name="Joung Y."/>
            <person name="Cho J."/>
        </authorList>
    </citation>
    <scope>NUCLEOTIDE SEQUENCE [LARGE SCALE GENOMIC DNA]</scope>
    <source>
        <strain evidence="2 3">IMCC34759</strain>
    </source>
</reference>
<dbReference type="Pfam" id="PF01471">
    <property type="entry name" value="PG_binding_1"/>
    <property type="match status" value="1"/>
</dbReference>
<keyword evidence="3" id="KW-1185">Reference proteome</keyword>
<evidence type="ECO:0000313" key="2">
    <source>
        <dbReference type="EMBL" id="PXY39336.1"/>
    </source>
</evidence>
<evidence type="ECO:0000259" key="1">
    <source>
        <dbReference type="Pfam" id="PF01471"/>
    </source>
</evidence>
<name>A0A2V4BJZ9_9FLAO</name>
<organism evidence="2 3">
    <name type="scientific">Flavobacterium cheongpyeongense</name>
    <dbReference type="NCBI Taxonomy" id="2212651"/>
    <lineage>
        <taxon>Bacteria</taxon>
        <taxon>Pseudomonadati</taxon>
        <taxon>Bacteroidota</taxon>
        <taxon>Flavobacteriia</taxon>
        <taxon>Flavobacteriales</taxon>
        <taxon>Flavobacteriaceae</taxon>
        <taxon>Flavobacterium</taxon>
    </lineage>
</organism>
<proteinExistence type="predicted"/>
<dbReference type="Gene3D" id="1.10.101.10">
    <property type="entry name" value="PGBD-like superfamily/PGBD"/>
    <property type="match status" value="1"/>
</dbReference>